<dbReference type="Pfam" id="PF04892">
    <property type="entry name" value="VanZ"/>
    <property type="match status" value="1"/>
</dbReference>
<name>A0A1I3AX23_9LACT</name>
<evidence type="ECO:0000256" key="1">
    <source>
        <dbReference type="SAM" id="Phobius"/>
    </source>
</evidence>
<dbReference type="EMBL" id="FOQE01000002">
    <property type="protein sequence ID" value="SFH54563.1"/>
    <property type="molecule type" value="Genomic_DNA"/>
</dbReference>
<dbReference type="Proteomes" id="UP000198668">
    <property type="component" value="Unassembled WGS sequence"/>
</dbReference>
<keyword evidence="1" id="KW-0472">Membrane</keyword>
<dbReference type="PIRSF" id="PIRSF019083">
    <property type="entry name" value="UCP019083_VanZ"/>
    <property type="match status" value="1"/>
</dbReference>
<feature type="transmembrane region" description="Helical" evidence="1">
    <location>
        <begin position="175"/>
        <end position="194"/>
    </location>
</feature>
<protein>
    <submittedName>
        <fullName evidence="3">VanZ like family protein</fullName>
    </submittedName>
</protein>
<keyword evidence="1" id="KW-0812">Transmembrane</keyword>
<reference evidence="3 4" key="1">
    <citation type="submission" date="2016-10" db="EMBL/GenBank/DDBJ databases">
        <authorList>
            <person name="de Groot N.N."/>
        </authorList>
    </citation>
    <scope>NUCLEOTIDE SEQUENCE [LARGE SCALE GENOMIC DNA]</scope>
    <source>
        <strain evidence="3 4">DSM 27630</strain>
    </source>
</reference>
<proteinExistence type="predicted"/>
<keyword evidence="4" id="KW-1185">Reference proteome</keyword>
<feature type="transmembrane region" description="Helical" evidence="1">
    <location>
        <begin position="138"/>
        <end position="155"/>
    </location>
</feature>
<feature type="transmembrane region" description="Helical" evidence="1">
    <location>
        <begin position="49"/>
        <end position="69"/>
    </location>
</feature>
<feature type="transmembrane region" description="Helical" evidence="1">
    <location>
        <begin position="114"/>
        <end position="131"/>
    </location>
</feature>
<accession>A0A1I3AX23</accession>
<feature type="transmembrane region" description="Helical" evidence="1">
    <location>
        <begin position="81"/>
        <end position="102"/>
    </location>
</feature>
<feature type="transmembrane region" description="Helical" evidence="1">
    <location>
        <begin position="12"/>
        <end position="29"/>
    </location>
</feature>
<feature type="domain" description="VanZ-like" evidence="2">
    <location>
        <begin position="15"/>
        <end position="188"/>
    </location>
</feature>
<dbReference type="InterPro" id="IPR006976">
    <property type="entry name" value="VanZ-like"/>
</dbReference>
<gene>
    <name evidence="3" type="ORF">SAMN04489868_10279</name>
</gene>
<dbReference type="NCBIfam" id="NF037970">
    <property type="entry name" value="vanZ_1"/>
    <property type="match status" value="1"/>
</dbReference>
<dbReference type="InterPro" id="IPR016747">
    <property type="entry name" value="Phosphotransbutyrylase"/>
</dbReference>
<evidence type="ECO:0000313" key="4">
    <source>
        <dbReference type="Proteomes" id="UP000198668"/>
    </source>
</evidence>
<evidence type="ECO:0000313" key="3">
    <source>
        <dbReference type="EMBL" id="SFH54563.1"/>
    </source>
</evidence>
<organism evidence="3 4">
    <name type="scientific">Pisciglobus halotolerans</name>
    <dbReference type="NCBI Taxonomy" id="745365"/>
    <lineage>
        <taxon>Bacteria</taxon>
        <taxon>Bacillati</taxon>
        <taxon>Bacillota</taxon>
        <taxon>Bacilli</taxon>
        <taxon>Lactobacillales</taxon>
        <taxon>Carnobacteriaceae</taxon>
    </lineage>
</organism>
<sequence length="210" mass="23716">MNKQMNKNSRFLYWIPVRLWMLLIFFFSSQPVDDSWNLSYEALQLFVPAVKVLQVLFFLLLAGGVLVFMKKKGVQIGLKEVLLLVVGLLILYLLSVQLRQVLAPVHLHHFLRKNAHFFIYLILGVLVKHAFKKSGVLGFKAVVFTLLICAGYAATDEFHQLFVPGRGGLVSDVGIDTAGASLGILLHSVGQWLLQRRIRSKKVQKRSVSN</sequence>
<evidence type="ECO:0000259" key="2">
    <source>
        <dbReference type="Pfam" id="PF04892"/>
    </source>
</evidence>
<dbReference type="AlphaFoldDB" id="A0A1I3AX23"/>
<keyword evidence="1" id="KW-1133">Transmembrane helix</keyword>